<proteinExistence type="predicted"/>
<keyword evidence="2" id="KW-1185">Reference proteome</keyword>
<evidence type="ECO:0000313" key="2">
    <source>
        <dbReference type="Proteomes" id="UP001595692"/>
    </source>
</evidence>
<comment type="caution">
    <text evidence="1">The sequence shown here is derived from an EMBL/GenBank/DDBJ whole genome shotgun (WGS) entry which is preliminary data.</text>
</comment>
<name>A0ABV8CNC5_9GAMM</name>
<evidence type="ECO:0000313" key="1">
    <source>
        <dbReference type="EMBL" id="MFC3913638.1"/>
    </source>
</evidence>
<dbReference type="Proteomes" id="UP001595692">
    <property type="component" value="Unassembled WGS sequence"/>
</dbReference>
<accession>A0ABV8CNC5</accession>
<protein>
    <recommendedName>
        <fullName evidence="3">Type II secretion system protein K</fullName>
    </recommendedName>
</protein>
<dbReference type="RefSeq" id="WP_377152032.1">
    <property type="nucleotide sequence ID" value="NZ_JBHSAF010000008.1"/>
</dbReference>
<evidence type="ECO:0008006" key="3">
    <source>
        <dbReference type="Google" id="ProtNLM"/>
    </source>
</evidence>
<reference evidence="2" key="1">
    <citation type="journal article" date="2019" name="Int. J. Syst. Evol. Microbiol.">
        <title>The Global Catalogue of Microorganisms (GCM) 10K type strain sequencing project: providing services to taxonomists for standard genome sequencing and annotation.</title>
        <authorList>
            <consortium name="The Broad Institute Genomics Platform"/>
            <consortium name="The Broad Institute Genome Sequencing Center for Infectious Disease"/>
            <person name="Wu L."/>
            <person name="Ma J."/>
        </authorList>
    </citation>
    <scope>NUCLEOTIDE SEQUENCE [LARGE SCALE GENOMIC DNA]</scope>
    <source>
        <strain evidence="2">CCUG 54939</strain>
    </source>
</reference>
<dbReference type="EMBL" id="JBHSAF010000008">
    <property type="protein sequence ID" value="MFC3913638.1"/>
    <property type="molecule type" value="Genomic_DNA"/>
</dbReference>
<organism evidence="1 2">
    <name type="scientific">Pseudaeromonas sharmana</name>
    <dbReference type="NCBI Taxonomy" id="328412"/>
    <lineage>
        <taxon>Bacteria</taxon>
        <taxon>Pseudomonadati</taxon>
        <taxon>Pseudomonadota</taxon>
        <taxon>Gammaproteobacteria</taxon>
        <taxon>Aeromonadales</taxon>
        <taxon>Aeromonadaceae</taxon>
        <taxon>Pseudaeromonas</taxon>
    </lineage>
</organism>
<gene>
    <name evidence="1" type="ORF">ACFOSS_09175</name>
</gene>
<sequence length="300" mass="32347">MNNPNTAYAVRGAACLALLLILLGLGAMATLACASLASNEWRWGAAAFDAQHAFWTVEERMALWRQQLAERQWSGTAGTLDVTGLPVMPLNLSGMPAFRLRSDDERVSVEQSLIWRPLLPRRPQAAVLTPQGAVMADGRGASGWQLLTPQDRWLWNALFGEARGVNLLRDQAAQSQPDCRGLTSASTGVVHVTGRCQLSSRVGSSGRPLLLVVEAAQVDMDATARFSGLVVLVGNTPQPQGSAFSAQRGARIDGALISEFSLDIHQSAATVHAAPEILAALVDQPVFWRLYLARNGWDQE</sequence>